<dbReference type="GO" id="GO:0022900">
    <property type="term" value="P:electron transport chain"/>
    <property type="evidence" value="ECO:0007669"/>
    <property type="project" value="InterPro"/>
</dbReference>
<feature type="signal peptide" evidence="1">
    <location>
        <begin position="1"/>
        <end position="31"/>
    </location>
</feature>
<dbReference type="InterPro" id="IPR010980">
    <property type="entry name" value="Cyt_c/b562"/>
</dbReference>
<dbReference type="GO" id="GO:0009055">
    <property type="term" value="F:electron transfer activity"/>
    <property type="evidence" value="ECO:0007669"/>
    <property type="project" value="InterPro"/>
</dbReference>
<evidence type="ECO:0000313" key="3">
    <source>
        <dbReference type="Proteomes" id="UP000325286"/>
    </source>
</evidence>
<protein>
    <recommendedName>
        <fullName evidence="4">Cytochrome C</fullName>
    </recommendedName>
</protein>
<organism evidence="2 3">
    <name type="scientific">Roseimaritima ulvae</name>
    <dbReference type="NCBI Taxonomy" id="980254"/>
    <lineage>
        <taxon>Bacteria</taxon>
        <taxon>Pseudomonadati</taxon>
        <taxon>Planctomycetota</taxon>
        <taxon>Planctomycetia</taxon>
        <taxon>Pirellulales</taxon>
        <taxon>Pirellulaceae</taxon>
        <taxon>Roseimaritima</taxon>
    </lineage>
</organism>
<dbReference type="RefSeq" id="WP_238388721.1">
    <property type="nucleotide sequence ID" value="NZ_CP042914.1"/>
</dbReference>
<dbReference type="AlphaFoldDB" id="A0A5B9QXU1"/>
<evidence type="ECO:0000313" key="2">
    <source>
        <dbReference type="EMBL" id="QEG43847.1"/>
    </source>
</evidence>
<dbReference type="SUPFAM" id="SSF47175">
    <property type="entry name" value="Cytochromes"/>
    <property type="match status" value="1"/>
</dbReference>
<evidence type="ECO:0008006" key="4">
    <source>
        <dbReference type="Google" id="ProtNLM"/>
    </source>
</evidence>
<dbReference type="EMBL" id="CP042914">
    <property type="protein sequence ID" value="QEG43847.1"/>
    <property type="molecule type" value="Genomic_DNA"/>
</dbReference>
<dbReference type="GO" id="GO:0020037">
    <property type="term" value="F:heme binding"/>
    <property type="evidence" value="ECO:0007669"/>
    <property type="project" value="InterPro"/>
</dbReference>
<dbReference type="Proteomes" id="UP000325286">
    <property type="component" value="Chromosome"/>
</dbReference>
<sequence length="162" mass="17985" precursor="true">MNRLTTSLALATLVVSTSAVSMLVCPPQLSADEPARTAAQAATQPVAEPQTMSFWMGKKLDHSQGILRALAESDFEAIAEHARQLQRLNKVEGFVRRRNPDYTAHLQYFARISKELTQQAEQENIEGTTLAFNQLTVSCVRCHQTLRQHDQQPDLSKPAAAK</sequence>
<gene>
    <name evidence="2" type="ORF">UC8_59040</name>
</gene>
<keyword evidence="3" id="KW-1185">Reference proteome</keyword>
<name>A0A5B9QXU1_9BACT</name>
<feature type="chain" id="PRO_5022982299" description="Cytochrome C" evidence="1">
    <location>
        <begin position="32"/>
        <end position="162"/>
    </location>
</feature>
<dbReference type="KEGG" id="rul:UC8_59040"/>
<reference evidence="2 3" key="1">
    <citation type="submission" date="2019-08" db="EMBL/GenBank/DDBJ databases">
        <title>Deep-cultivation of Planctomycetes and their phenomic and genomic characterization uncovers novel biology.</title>
        <authorList>
            <person name="Wiegand S."/>
            <person name="Jogler M."/>
            <person name="Boedeker C."/>
            <person name="Pinto D."/>
            <person name="Vollmers J."/>
            <person name="Rivas-Marin E."/>
            <person name="Kohn T."/>
            <person name="Peeters S.H."/>
            <person name="Heuer A."/>
            <person name="Rast P."/>
            <person name="Oberbeckmann S."/>
            <person name="Bunk B."/>
            <person name="Jeske O."/>
            <person name="Meyerdierks A."/>
            <person name="Storesund J.E."/>
            <person name="Kallscheuer N."/>
            <person name="Luecker S."/>
            <person name="Lage O.M."/>
            <person name="Pohl T."/>
            <person name="Merkel B.J."/>
            <person name="Hornburger P."/>
            <person name="Mueller R.-W."/>
            <person name="Bruemmer F."/>
            <person name="Labrenz M."/>
            <person name="Spormann A.M."/>
            <person name="Op den Camp H."/>
            <person name="Overmann J."/>
            <person name="Amann R."/>
            <person name="Jetten M.S.M."/>
            <person name="Mascher T."/>
            <person name="Medema M.H."/>
            <person name="Devos D.P."/>
            <person name="Kaster A.-K."/>
            <person name="Ovreas L."/>
            <person name="Rohde M."/>
            <person name="Galperin M.Y."/>
            <person name="Jogler C."/>
        </authorList>
    </citation>
    <scope>NUCLEOTIDE SEQUENCE [LARGE SCALE GENOMIC DNA]</scope>
    <source>
        <strain evidence="2 3">UC8</strain>
    </source>
</reference>
<accession>A0A5B9QXU1</accession>
<evidence type="ECO:0000256" key="1">
    <source>
        <dbReference type="SAM" id="SignalP"/>
    </source>
</evidence>
<dbReference type="GO" id="GO:0005506">
    <property type="term" value="F:iron ion binding"/>
    <property type="evidence" value="ECO:0007669"/>
    <property type="project" value="InterPro"/>
</dbReference>
<keyword evidence="1" id="KW-0732">Signal</keyword>
<proteinExistence type="predicted"/>